<dbReference type="Pfam" id="PF17853">
    <property type="entry name" value="GGDEF_2"/>
    <property type="match status" value="1"/>
</dbReference>
<proteinExistence type="predicted"/>
<dbReference type="InterPro" id="IPR041522">
    <property type="entry name" value="CdaR_GGDEF"/>
</dbReference>
<comment type="caution">
    <text evidence="2">The sequence shown here is derived from an EMBL/GenBank/DDBJ whole genome shotgun (WGS) entry which is preliminary data.</text>
</comment>
<reference evidence="2 3" key="1">
    <citation type="journal article" date="2021" name="ISME Commun">
        <title>Automated analysis of genomic sequences facilitates high-throughput and comprehensive description of bacteria.</title>
        <authorList>
            <person name="Hitch T.C.A."/>
        </authorList>
    </citation>
    <scope>NUCLEOTIDE SEQUENCE [LARGE SCALE GENOMIC DNA]</scope>
    <source>
        <strain evidence="2 3">Sanger_29</strain>
    </source>
</reference>
<keyword evidence="3" id="KW-1185">Reference proteome</keyword>
<evidence type="ECO:0000313" key="2">
    <source>
        <dbReference type="EMBL" id="MCU6724996.1"/>
    </source>
</evidence>
<name>A0ABT2SKK2_9FIRM</name>
<evidence type="ECO:0000259" key="1">
    <source>
        <dbReference type="Pfam" id="PF17853"/>
    </source>
</evidence>
<organism evidence="2 3">
    <name type="scientific">Muricoprocola aceti</name>
    <dbReference type="NCBI Taxonomy" id="2981772"/>
    <lineage>
        <taxon>Bacteria</taxon>
        <taxon>Bacillati</taxon>
        <taxon>Bacillota</taxon>
        <taxon>Clostridia</taxon>
        <taxon>Lachnospirales</taxon>
        <taxon>Lachnospiraceae</taxon>
        <taxon>Muricoprocola</taxon>
    </lineage>
</organism>
<dbReference type="Proteomes" id="UP001652338">
    <property type="component" value="Unassembled WGS sequence"/>
</dbReference>
<accession>A0ABT2SKK2</accession>
<evidence type="ECO:0000313" key="3">
    <source>
        <dbReference type="Proteomes" id="UP001652338"/>
    </source>
</evidence>
<dbReference type="RefSeq" id="WP_262654412.1">
    <property type="nucleotide sequence ID" value="NZ_JAOQKE010000005.1"/>
</dbReference>
<gene>
    <name evidence="2" type="ORF">OCV47_06475</name>
</gene>
<feature type="domain" description="CdaR GGDEF-like" evidence="1">
    <location>
        <begin position="161"/>
        <end position="271"/>
    </location>
</feature>
<protein>
    <recommendedName>
        <fullName evidence="1">CdaR GGDEF-like domain-containing protein</fullName>
    </recommendedName>
</protein>
<dbReference type="EMBL" id="JAOQKE010000005">
    <property type="protein sequence ID" value="MCU6724996.1"/>
    <property type="molecule type" value="Genomic_DNA"/>
</dbReference>
<sequence length="318" mass="36824">MIRSGNIQRLCDASLQFFHNPLFVHDDQFFEIACPDLRPEMIQWTKDKYTGNNITPMDAINEFRTSSEYRYTMTTRGAQIFPDHLRGYRDIYVNLWNTSGRYMGRLVICELDTAIKPGQMKAAEYLAEFIVRAMNYKHQNNRTYDQILVNLLEDLVNEKNHSQEEVSERITLMGWNLTDPYVAVCLSLEERVDTLHTSISLCNEIESNIHGSKAFVHQGHIGILINLKMNRNDTSELGVVVREGLFKAGVSNVMNNIMELPTYYFQAVIALGHCRKSGGMRWSYHFDEASLDFILDAYQSRMPIIYACSDCLFILWKK</sequence>